<dbReference type="RefSeq" id="WP_210156787.1">
    <property type="nucleotide sequence ID" value="NZ_JAFCNB010000008.1"/>
</dbReference>
<dbReference type="InterPro" id="IPR000873">
    <property type="entry name" value="AMP-dep_synth/lig_dom"/>
</dbReference>
<organism evidence="2 3">
    <name type="scientific">Microbispora oryzae</name>
    <dbReference type="NCBI Taxonomy" id="2806554"/>
    <lineage>
        <taxon>Bacteria</taxon>
        <taxon>Bacillati</taxon>
        <taxon>Actinomycetota</taxon>
        <taxon>Actinomycetes</taxon>
        <taxon>Streptosporangiales</taxon>
        <taxon>Streptosporangiaceae</taxon>
        <taxon>Microbispora</taxon>
    </lineage>
</organism>
<dbReference type="PANTHER" id="PTHR43845:SF1">
    <property type="entry name" value="BLR5969 PROTEIN"/>
    <property type="match status" value="1"/>
</dbReference>
<proteinExistence type="predicted"/>
<protein>
    <submittedName>
        <fullName evidence="2">AMP-binding protein</fullName>
    </submittedName>
</protein>
<dbReference type="SUPFAM" id="SSF56801">
    <property type="entry name" value="Acetyl-CoA synthetase-like"/>
    <property type="match status" value="1"/>
</dbReference>
<dbReference type="EMBL" id="JAFCNB010000008">
    <property type="protein sequence ID" value="MBP2705506.1"/>
    <property type="molecule type" value="Genomic_DNA"/>
</dbReference>
<sequence>MDYRKLNELVRFVREKSPFYGELYQGLPDRIDDITTLPIVDHTAFWEANTTAKNRVLTAPLTDALIFKTGGTTGAPKFAAYSSGEWQDFVLDLGHSMVRNGLHHGHRVANLFYGGELYASFVLWHEALIRISTENVLLPMGGAASPAAISTVLSDFEVQVTCSTPTTICRVANHLLEQGRTLPSMEIVFFAGEPIFEDQRRLLAAAFPNAEICAAIYGSVDSGVIGRPMRGRDQRLFLGPDRDAVLEIVDEVTGEPIREPGRTGRLIKTDLRRRLLPVLRYPVGDLAEWVDPASGLYRLKGRHVEGLRIGPVTLFTEDVRGVVDGLSTADAIIGMQLVAYRSDGLDGLLIKLAARPDFADADATAAELIATLDKCRPLLAETVSAGMIHPVRVEWSRYGDLEVNNRSGKLRAVIDTRPTD</sequence>
<name>A0A941AIT2_9ACTN</name>
<dbReference type="AlphaFoldDB" id="A0A941AIT2"/>
<reference evidence="2" key="1">
    <citation type="submission" date="2021-02" db="EMBL/GenBank/DDBJ databases">
        <title>Draft genome sequence of Microbispora sp. RL4-1S isolated from rice leaves in Thailand.</title>
        <authorList>
            <person name="Muangham S."/>
            <person name="Duangmal K."/>
        </authorList>
    </citation>
    <scope>NUCLEOTIDE SEQUENCE</scope>
    <source>
        <strain evidence="2">RL4-1S</strain>
    </source>
</reference>
<dbReference type="InterPro" id="IPR020845">
    <property type="entry name" value="AMP-binding_CS"/>
</dbReference>
<accession>A0A941AIT2</accession>
<dbReference type="PANTHER" id="PTHR43845">
    <property type="entry name" value="BLR5969 PROTEIN"/>
    <property type="match status" value="1"/>
</dbReference>
<comment type="caution">
    <text evidence="2">The sequence shown here is derived from an EMBL/GenBank/DDBJ whole genome shotgun (WGS) entry which is preliminary data.</text>
</comment>
<evidence type="ECO:0000259" key="1">
    <source>
        <dbReference type="Pfam" id="PF00501"/>
    </source>
</evidence>
<keyword evidence="3" id="KW-1185">Reference proteome</keyword>
<evidence type="ECO:0000313" key="3">
    <source>
        <dbReference type="Proteomes" id="UP000674234"/>
    </source>
</evidence>
<dbReference type="PROSITE" id="PS00455">
    <property type="entry name" value="AMP_BINDING"/>
    <property type="match status" value="1"/>
</dbReference>
<dbReference type="InterPro" id="IPR042099">
    <property type="entry name" value="ANL_N_sf"/>
</dbReference>
<feature type="domain" description="AMP-dependent synthetase/ligase" evidence="1">
    <location>
        <begin position="59"/>
        <end position="266"/>
    </location>
</feature>
<dbReference type="Gene3D" id="3.40.50.12780">
    <property type="entry name" value="N-terminal domain of ligase-like"/>
    <property type="match status" value="1"/>
</dbReference>
<dbReference type="Pfam" id="PF00501">
    <property type="entry name" value="AMP-binding"/>
    <property type="match status" value="1"/>
</dbReference>
<gene>
    <name evidence="2" type="ORF">JOL79_16970</name>
</gene>
<evidence type="ECO:0000313" key="2">
    <source>
        <dbReference type="EMBL" id="MBP2705506.1"/>
    </source>
</evidence>
<dbReference type="Proteomes" id="UP000674234">
    <property type="component" value="Unassembled WGS sequence"/>
</dbReference>